<name>A0A364N7C4_STELY</name>
<feature type="region of interest" description="Disordered" evidence="1">
    <location>
        <begin position="1"/>
        <end position="93"/>
    </location>
</feature>
<evidence type="ECO:0000313" key="2">
    <source>
        <dbReference type="EMBL" id="RAR13248.1"/>
    </source>
</evidence>
<dbReference type="EMBL" id="QGDH01000038">
    <property type="protein sequence ID" value="RAR13248.1"/>
    <property type="molecule type" value="Genomic_DNA"/>
</dbReference>
<organism evidence="2 3">
    <name type="scientific">Stemphylium lycopersici</name>
    <name type="common">Tomato gray leaf spot disease fungus</name>
    <name type="synonym">Thyrospora lycopersici</name>
    <dbReference type="NCBI Taxonomy" id="183478"/>
    <lineage>
        <taxon>Eukaryota</taxon>
        <taxon>Fungi</taxon>
        <taxon>Dikarya</taxon>
        <taxon>Ascomycota</taxon>
        <taxon>Pezizomycotina</taxon>
        <taxon>Dothideomycetes</taxon>
        <taxon>Pleosporomycetidae</taxon>
        <taxon>Pleosporales</taxon>
        <taxon>Pleosporineae</taxon>
        <taxon>Pleosporaceae</taxon>
        <taxon>Stemphylium</taxon>
    </lineage>
</organism>
<evidence type="ECO:0000256" key="1">
    <source>
        <dbReference type="SAM" id="MobiDB-lite"/>
    </source>
</evidence>
<feature type="compositionally biased region" description="Basic and acidic residues" evidence="1">
    <location>
        <begin position="274"/>
        <end position="283"/>
    </location>
</feature>
<comment type="caution">
    <text evidence="2">The sequence shown here is derived from an EMBL/GenBank/DDBJ whole genome shotgun (WGS) entry which is preliminary data.</text>
</comment>
<accession>A0A364N7C4</accession>
<feature type="compositionally biased region" description="Basic residues" evidence="1">
    <location>
        <begin position="205"/>
        <end position="215"/>
    </location>
</feature>
<evidence type="ECO:0000313" key="3">
    <source>
        <dbReference type="Proteomes" id="UP000249619"/>
    </source>
</evidence>
<feature type="compositionally biased region" description="Basic and acidic residues" evidence="1">
    <location>
        <begin position="22"/>
        <end position="32"/>
    </location>
</feature>
<feature type="region of interest" description="Disordered" evidence="1">
    <location>
        <begin position="204"/>
        <end position="228"/>
    </location>
</feature>
<dbReference type="AlphaFoldDB" id="A0A364N7C4"/>
<keyword evidence="3" id="KW-1185">Reference proteome</keyword>
<sequence length="283" mass="32009">MASTTNKHRIFGEPSSSPPAKKPHDVKRESSQKKPKQKAPNTSHRRLLPSSLSKSSDEVIVEEEPHDTLRFSSVSSPLSKSSQEETAEENNELLSRIQSGVKYVRERDRLGKPIEQTTRFELDPTEASSSTALDLLCSYGTLISSSVHFVVYELGIPRPDWVAEGALPGLHDAQWWADKSVAEVKAGPFAEDCDVKRVEANIRGQQKKRSRKKRPTEREKQINEKLEEGLRRQKADLKMYDDDEGVEEESWVWEENQEKEGEEYYGGVNVGLEGKVKDEGDED</sequence>
<protein>
    <submittedName>
        <fullName evidence="2">Uncharacterized protein</fullName>
    </submittedName>
</protein>
<proteinExistence type="predicted"/>
<reference evidence="3" key="1">
    <citation type="submission" date="2018-05" db="EMBL/GenBank/DDBJ databases">
        <title>Draft genome sequence of Stemphylium lycopersici strain CIDEFI 213.</title>
        <authorList>
            <person name="Medina R."/>
            <person name="Franco M.E.E."/>
            <person name="Lucentini C.G."/>
            <person name="Saparrat M.C.N."/>
            <person name="Balatti P.A."/>
        </authorList>
    </citation>
    <scope>NUCLEOTIDE SEQUENCE [LARGE SCALE GENOMIC DNA]</scope>
    <source>
        <strain evidence="3">CIDEFI 213</strain>
    </source>
</reference>
<feature type="compositionally biased region" description="Basic residues" evidence="1">
    <location>
        <begin position="33"/>
        <end position="47"/>
    </location>
</feature>
<dbReference type="Proteomes" id="UP000249619">
    <property type="component" value="Unassembled WGS sequence"/>
</dbReference>
<feature type="region of interest" description="Disordered" evidence="1">
    <location>
        <begin position="256"/>
        <end position="283"/>
    </location>
</feature>
<gene>
    <name evidence="2" type="ORF">DDE83_003382</name>
</gene>
<dbReference type="STRING" id="183478.A0A364N7C4"/>
<feature type="compositionally biased region" description="Low complexity" evidence="1">
    <location>
        <begin position="72"/>
        <end position="81"/>
    </location>
</feature>
<feature type="compositionally biased region" description="Basic and acidic residues" evidence="1">
    <location>
        <begin position="216"/>
        <end position="228"/>
    </location>
</feature>